<organism evidence="1 2">
    <name type="scientific">Helianthus annuus</name>
    <name type="common">Common sunflower</name>
    <dbReference type="NCBI Taxonomy" id="4232"/>
    <lineage>
        <taxon>Eukaryota</taxon>
        <taxon>Viridiplantae</taxon>
        <taxon>Streptophyta</taxon>
        <taxon>Embryophyta</taxon>
        <taxon>Tracheophyta</taxon>
        <taxon>Spermatophyta</taxon>
        <taxon>Magnoliopsida</taxon>
        <taxon>eudicotyledons</taxon>
        <taxon>Gunneridae</taxon>
        <taxon>Pentapetalae</taxon>
        <taxon>asterids</taxon>
        <taxon>campanulids</taxon>
        <taxon>Asterales</taxon>
        <taxon>Asteraceae</taxon>
        <taxon>Asteroideae</taxon>
        <taxon>Heliantheae alliance</taxon>
        <taxon>Heliantheae</taxon>
        <taxon>Helianthus</taxon>
    </lineage>
</organism>
<gene>
    <name evidence="1" type="ORF">HanXRQr2_Chr11g0512421</name>
</gene>
<reference evidence="1" key="1">
    <citation type="journal article" date="2017" name="Nature">
        <title>The sunflower genome provides insights into oil metabolism, flowering and Asterid evolution.</title>
        <authorList>
            <person name="Badouin H."/>
            <person name="Gouzy J."/>
            <person name="Grassa C.J."/>
            <person name="Murat F."/>
            <person name="Staton S.E."/>
            <person name="Cottret L."/>
            <person name="Lelandais-Briere C."/>
            <person name="Owens G.L."/>
            <person name="Carrere S."/>
            <person name="Mayjonade B."/>
            <person name="Legrand L."/>
            <person name="Gill N."/>
            <person name="Kane N.C."/>
            <person name="Bowers J.E."/>
            <person name="Hubner S."/>
            <person name="Bellec A."/>
            <person name="Berard A."/>
            <person name="Berges H."/>
            <person name="Blanchet N."/>
            <person name="Boniface M.C."/>
            <person name="Brunel D."/>
            <person name="Catrice O."/>
            <person name="Chaidir N."/>
            <person name="Claudel C."/>
            <person name="Donnadieu C."/>
            <person name="Faraut T."/>
            <person name="Fievet G."/>
            <person name="Helmstetter N."/>
            <person name="King M."/>
            <person name="Knapp S.J."/>
            <person name="Lai Z."/>
            <person name="Le Paslier M.C."/>
            <person name="Lippi Y."/>
            <person name="Lorenzon L."/>
            <person name="Mandel J.R."/>
            <person name="Marage G."/>
            <person name="Marchand G."/>
            <person name="Marquand E."/>
            <person name="Bret-Mestries E."/>
            <person name="Morien E."/>
            <person name="Nambeesan S."/>
            <person name="Nguyen T."/>
            <person name="Pegot-Espagnet P."/>
            <person name="Pouilly N."/>
            <person name="Raftis F."/>
            <person name="Sallet E."/>
            <person name="Schiex T."/>
            <person name="Thomas J."/>
            <person name="Vandecasteele C."/>
            <person name="Vares D."/>
            <person name="Vear F."/>
            <person name="Vautrin S."/>
            <person name="Crespi M."/>
            <person name="Mangin B."/>
            <person name="Burke J.M."/>
            <person name="Salse J."/>
            <person name="Munos S."/>
            <person name="Vincourt P."/>
            <person name="Rieseberg L.H."/>
            <person name="Langlade N.B."/>
        </authorList>
    </citation>
    <scope>NUCLEOTIDE SEQUENCE</scope>
    <source>
        <tissue evidence="1">Leaves</tissue>
    </source>
</reference>
<evidence type="ECO:0000313" key="2">
    <source>
        <dbReference type="Proteomes" id="UP000215914"/>
    </source>
</evidence>
<name>A0A9K3HS82_HELAN</name>
<sequence length="66" mass="7781">MMYTYVCILYIDIRLNMEMLMLQVHAKLLHGWTAIISPSCRCQWLLMSVPLFVFSYQDCNNGKSFV</sequence>
<dbReference type="AlphaFoldDB" id="A0A9K3HS82"/>
<comment type="caution">
    <text evidence="1">The sequence shown here is derived from an EMBL/GenBank/DDBJ whole genome shotgun (WGS) entry which is preliminary data.</text>
</comment>
<dbReference type="Gramene" id="mRNA:HanXRQr2_Chr11g0512421">
    <property type="protein sequence ID" value="mRNA:HanXRQr2_Chr11g0512421"/>
    <property type="gene ID" value="HanXRQr2_Chr11g0512421"/>
</dbReference>
<dbReference type="EMBL" id="MNCJ02000326">
    <property type="protein sequence ID" value="KAF5783834.1"/>
    <property type="molecule type" value="Genomic_DNA"/>
</dbReference>
<reference evidence="1" key="2">
    <citation type="submission" date="2020-06" db="EMBL/GenBank/DDBJ databases">
        <title>Helianthus annuus Genome sequencing and assembly Release 2.</title>
        <authorList>
            <person name="Gouzy J."/>
            <person name="Langlade N."/>
            <person name="Munos S."/>
        </authorList>
    </citation>
    <scope>NUCLEOTIDE SEQUENCE</scope>
    <source>
        <tissue evidence="1">Leaves</tissue>
    </source>
</reference>
<accession>A0A9K3HS82</accession>
<proteinExistence type="predicted"/>
<protein>
    <submittedName>
        <fullName evidence="1">Uncharacterized protein</fullName>
    </submittedName>
</protein>
<keyword evidence="2" id="KW-1185">Reference proteome</keyword>
<evidence type="ECO:0000313" key="1">
    <source>
        <dbReference type="EMBL" id="KAF5783834.1"/>
    </source>
</evidence>
<dbReference type="Proteomes" id="UP000215914">
    <property type="component" value="Unassembled WGS sequence"/>
</dbReference>